<accession>A0A1X2HX67</accession>
<proteinExistence type="inferred from homology"/>
<reference evidence="15 16" key="1">
    <citation type="submission" date="2016-07" db="EMBL/GenBank/DDBJ databases">
        <title>Pervasive Adenine N6-methylation of Active Genes in Fungi.</title>
        <authorList>
            <consortium name="DOE Joint Genome Institute"/>
            <person name="Mondo S.J."/>
            <person name="Dannebaum R.O."/>
            <person name="Kuo R.C."/>
            <person name="Labutti K."/>
            <person name="Haridas S."/>
            <person name="Kuo A."/>
            <person name="Salamov A."/>
            <person name="Ahrendt S.R."/>
            <person name="Lipzen A."/>
            <person name="Sullivan W."/>
            <person name="Andreopoulos W.B."/>
            <person name="Clum A."/>
            <person name="Lindquist E."/>
            <person name="Daum C."/>
            <person name="Ramamoorthy G.K."/>
            <person name="Gryganskyi A."/>
            <person name="Culley D."/>
            <person name="Magnuson J.K."/>
            <person name="James T.Y."/>
            <person name="O'Malley M.A."/>
            <person name="Stajich J.E."/>
            <person name="Spatafora J.W."/>
            <person name="Visel A."/>
            <person name="Grigoriev I.V."/>
        </authorList>
    </citation>
    <scope>NUCLEOTIDE SEQUENCE [LARGE SCALE GENOMIC DNA]</scope>
    <source>
        <strain evidence="15 16">NRRL 1336</strain>
    </source>
</reference>
<dbReference type="SUPFAM" id="SSF64005">
    <property type="entry name" value="Undecaprenyl diphosphate synthase"/>
    <property type="match status" value="1"/>
</dbReference>
<evidence type="ECO:0000256" key="5">
    <source>
        <dbReference type="ARBA" id="ARBA00012596"/>
    </source>
</evidence>
<dbReference type="AlphaFoldDB" id="A0A1X2HX67"/>
<evidence type="ECO:0000256" key="10">
    <source>
        <dbReference type="ARBA" id="ARBA00022989"/>
    </source>
</evidence>
<keyword evidence="11 14" id="KW-0472">Membrane</keyword>
<organism evidence="15 16">
    <name type="scientific">Absidia repens</name>
    <dbReference type="NCBI Taxonomy" id="90262"/>
    <lineage>
        <taxon>Eukaryota</taxon>
        <taxon>Fungi</taxon>
        <taxon>Fungi incertae sedis</taxon>
        <taxon>Mucoromycota</taxon>
        <taxon>Mucoromycotina</taxon>
        <taxon>Mucoromycetes</taxon>
        <taxon>Mucorales</taxon>
        <taxon>Cunninghamellaceae</taxon>
        <taxon>Absidia</taxon>
    </lineage>
</organism>
<feature type="transmembrane region" description="Helical" evidence="14">
    <location>
        <begin position="87"/>
        <end position="108"/>
    </location>
</feature>
<comment type="similarity">
    <text evidence="4">Belongs to the UPP synthase family.</text>
</comment>
<evidence type="ECO:0000256" key="7">
    <source>
        <dbReference type="ARBA" id="ARBA00022692"/>
    </source>
</evidence>
<comment type="catalytic activity">
    <reaction evidence="12">
        <text>n isopentenyl diphosphate + (2E,6E)-farnesyl diphosphate = a di-trans,poly-cis-polyprenyl diphosphate + n diphosphate</text>
        <dbReference type="Rhea" id="RHEA:53008"/>
        <dbReference type="Rhea" id="RHEA-COMP:19494"/>
        <dbReference type="ChEBI" id="CHEBI:33019"/>
        <dbReference type="ChEBI" id="CHEBI:128769"/>
        <dbReference type="ChEBI" id="CHEBI:136960"/>
        <dbReference type="ChEBI" id="CHEBI:175763"/>
        <dbReference type="EC" id="2.5.1.87"/>
    </reaction>
</comment>
<dbReference type="GO" id="GO:1904423">
    <property type="term" value="C:dehydrodolichyl diphosphate synthase complex"/>
    <property type="evidence" value="ECO:0007669"/>
    <property type="project" value="InterPro"/>
</dbReference>
<keyword evidence="7 14" id="KW-0812">Transmembrane</keyword>
<keyword evidence="10 14" id="KW-1133">Transmembrane helix</keyword>
<feature type="compositionally biased region" description="Polar residues" evidence="13">
    <location>
        <begin position="12"/>
        <end position="22"/>
    </location>
</feature>
<gene>
    <name evidence="15" type="ORF">BCR42DRAFT_429282</name>
</gene>
<dbReference type="Gene3D" id="3.40.1180.10">
    <property type="entry name" value="Decaprenyl diphosphate synthase-like"/>
    <property type="match status" value="1"/>
</dbReference>
<feature type="compositionally biased region" description="Low complexity" evidence="13">
    <location>
        <begin position="1"/>
        <end position="11"/>
    </location>
</feature>
<evidence type="ECO:0000256" key="8">
    <source>
        <dbReference type="ARBA" id="ARBA00022824"/>
    </source>
</evidence>
<feature type="compositionally biased region" description="Basic and acidic residues" evidence="13">
    <location>
        <begin position="39"/>
        <end position="50"/>
    </location>
</feature>
<keyword evidence="6" id="KW-0808">Transferase</keyword>
<evidence type="ECO:0000256" key="11">
    <source>
        <dbReference type="ARBA" id="ARBA00023136"/>
    </source>
</evidence>
<dbReference type="InterPro" id="IPR038887">
    <property type="entry name" value="Nus1/NgBR"/>
</dbReference>
<name>A0A1X2HX67_9FUNG</name>
<dbReference type="GO" id="GO:0045547">
    <property type="term" value="F:ditrans,polycis-polyprenyl diphosphate synthase [(2E,6E)-farnesyl diphosphate specific] activity"/>
    <property type="evidence" value="ECO:0007669"/>
    <property type="project" value="UniProtKB-EC"/>
</dbReference>
<keyword evidence="16" id="KW-1185">Reference proteome</keyword>
<evidence type="ECO:0000256" key="1">
    <source>
        <dbReference type="ARBA" id="ARBA00001946"/>
    </source>
</evidence>
<feature type="region of interest" description="Disordered" evidence="13">
    <location>
        <begin position="39"/>
        <end position="71"/>
    </location>
</feature>
<evidence type="ECO:0000256" key="13">
    <source>
        <dbReference type="SAM" id="MobiDB-lite"/>
    </source>
</evidence>
<evidence type="ECO:0000256" key="3">
    <source>
        <dbReference type="ARBA" id="ARBA00004922"/>
    </source>
</evidence>
<dbReference type="STRING" id="90262.A0A1X2HX67"/>
<comment type="subcellular location">
    <subcellularLocation>
        <location evidence="2">Endoplasmic reticulum membrane</location>
    </subcellularLocation>
</comment>
<protein>
    <recommendedName>
        <fullName evidence="5">ditrans,polycis-polyprenyl diphosphate synthase [(2E,6E)-farnesyldiphosphate specific]</fullName>
        <ecNumber evidence="5">2.5.1.87</ecNumber>
    </recommendedName>
</protein>
<evidence type="ECO:0000313" key="16">
    <source>
        <dbReference type="Proteomes" id="UP000193560"/>
    </source>
</evidence>
<feature type="compositionally biased region" description="Polar residues" evidence="13">
    <location>
        <begin position="52"/>
        <end position="71"/>
    </location>
</feature>
<dbReference type="UniPathway" id="UPA00378"/>
<evidence type="ECO:0000256" key="9">
    <source>
        <dbReference type="ARBA" id="ARBA00022842"/>
    </source>
</evidence>
<comment type="pathway">
    <text evidence="3">Protein modification; protein glycosylation.</text>
</comment>
<evidence type="ECO:0000256" key="2">
    <source>
        <dbReference type="ARBA" id="ARBA00004586"/>
    </source>
</evidence>
<dbReference type="OrthoDB" id="19639at2759"/>
<dbReference type="GO" id="GO:0005789">
    <property type="term" value="C:endoplasmic reticulum membrane"/>
    <property type="evidence" value="ECO:0007669"/>
    <property type="project" value="UniProtKB-SubCell"/>
</dbReference>
<dbReference type="InterPro" id="IPR036424">
    <property type="entry name" value="UPP_synth-like_sf"/>
</dbReference>
<comment type="caution">
    <text evidence="15">The sequence shown here is derived from an EMBL/GenBank/DDBJ whole genome shotgun (WGS) entry which is preliminary data.</text>
</comment>
<dbReference type="Proteomes" id="UP000193560">
    <property type="component" value="Unassembled WGS sequence"/>
</dbReference>
<sequence length="367" mass="42315">MVIITTTTTSTKRQQSSDGRRSSLQIVALDKDWDQKKENDLKTCSQKDEGSGNISEKTTEHQQTNNDDNHTSKSVATFDLNTLKNSFLHALCMSTLYAIQFIYIAYIAQQTLFTTLNHRWQTYKLDNTQQVSKLSGLLSLSTNTTEKHHRQLQDSNILSMLNDDKTRLSKIPRHLAITLSSELLFERTEDDWNMIVNDLCQVSCWAWEMGINELSVYEASGVLKSMAVDIYKQQSKALHEWKQQHHPTSSSLAENDFSFLILSLEDAQSQLVDATQKSFKHITNNQEKVSSININLVDEFMNETMSDPDLMVVYDGLPHHYISLDGYPPWHIRLTEFINSTSHHRLDYMLFSSCLYRYSKVEQRLGR</sequence>
<dbReference type="EC" id="2.5.1.87" evidence="5"/>
<keyword evidence="8" id="KW-0256">Endoplasmic reticulum</keyword>
<evidence type="ECO:0000256" key="4">
    <source>
        <dbReference type="ARBA" id="ARBA00005432"/>
    </source>
</evidence>
<comment type="cofactor">
    <cofactor evidence="1">
        <name>Mg(2+)</name>
        <dbReference type="ChEBI" id="CHEBI:18420"/>
    </cofactor>
</comment>
<feature type="region of interest" description="Disordered" evidence="13">
    <location>
        <begin position="1"/>
        <end position="22"/>
    </location>
</feature>
<dbReference type="PANTHER" id="PTHR21528">
    <property type="entry name" value="DEHYDRODOLICHYL DIPHOSPHATE SYNTHASE COMPLEX SUBUNIT NUS1"/>
    <property type="match status" value="1"/>
</dbReference>
<evidence type="ECO:0000256" key="6">
    <source>
        <dbReference type="ARBA" id="ARBA00022679"/>
    </source>
</evidence>
<evidence type="ECO:0000256" key="14">
    <source>
        <dbReference type="SAM" id="Phobius"/>
    </source>
</evidence>
<dbReference type="EMBL" id="MCGE01000051">
    <property type="protein sequence ID" value="ORZ04374.1"/>
    <property type="molecule type" value="Genomic_DNA"/>
</dbReference>
<evidence type="ECO:0000313" key="15">
    <source>
        <dbReference type="EMBL" id="ORZ04374.1"/>
    </source>
</evidence>
<keyword evidence="9" id="KW-0460">Magnesium</keyword>
<evidence type="ECO:0000256" key="12">
    <source>
        <dbReference type="ARBA" id="ARBA00047353"/>
    </source>
</evidence>
<dbReference type="PANTHER" id="PTHR21528:SF0">
    <property type="entry name" value="DEHYDRODOLICHYL DIPHOSPHATE SYNTHASE COMPLEX SUBUNIT NUS1"/>
    <property type="match status" value="1"/>
</dbReference>